<name>A0A1H4ANK3_9GAMM</name>
<sequence>MSDYHFDATLAGAIVARTMQIIECNVNVMDATGRIIGSGDKERIGEIHEGALLALTQERIVTIDDASMHILQGVKPGINLPLRQDGVIVGVVGLTGQPDGLRQYGELVCMTAEMMLEQARLMQLLARNSRQREELVLNLIRSDSYSDTVSEWARRLGIDLQKPRVALVVELDSGQLGVSTAMTELQQFQNLLTEPGMAPEREEGLMAIVSLTEMVVLQPLSEHGRWDPEAHLRRIQLLYQRLHDESPLRVRLALGNFFPGEGGLQRSYQTAKTTMKVGRQRQPDTQCYSYQDMALPVLLDSLRGGWQANELMRPLRRLRAMDGNGIFRKTLYSWFCYNLQNTVTANALYIHKNTLEYRLRRISDITGLNLSRVDDRLLLYIALQLEEG</sequence>
<dbReference type="NCBIfam" id="NF008550">
    <property type="entry name" value="PRK11477.1"/>
    <property type="match status" value="1"/>
</dbReference>
<dbReference type="PANTHER" id="PTHR33744">
    <property type="entry name" value="CARBOHYDRATE DIACID REGULATOR"/>
    <property type="match status" value="1"/>
</dbReference>
<feature type="domain" description="Putative sugar diacid recognition" evidence="2">
    <location>
        <begin position="7"/>
        <end position="139"/>
    </location>
</feature>
<dbReference type="InterPro" id="IPR008599">
    <property type="entry name" value="Diacid_rec"/>
</dbReference>
<reference evidence="5 6" key="1">
    <citation type="submission" date="2016-10" db="EMBL/GenBank/DDBJ databases">
        <authorList>
            <person name="de Groot N.N."/>
        </authorList>
    </citation>
    <scope>NUCLEOTIDE SEQUENCE [LARGE SCALE GENOMIC DNA]</scope>
    <source>
        <strain evidence="5 6">ATCC 29281</strain>
    </source>
</reference>
<keyword evidence="6" id="KW-1185">Reference proteome</keyword>
<evidence type="ECO:0000313" key="6">
    <source>
        <dbReference type="Proteomes" id="UP000187280"/>
    </source>
</evidence>
<evidence type="ECO:0000259" key="3">
    <source>
        <dbReference type="Pfam" id="PF13556"/>
    </source>
</evidence>
<dbReference type="InterPro" id="IPR041522">
    <property type="entry name" value="CdaR_GGDEF"/>
</dbReference>
<dbReference type="Pfam" id="PF05651">
    <property type="entry name" value="Diacid_rec"/>
    <property type="match status" value="1"/>
</dbReference>
<dbReference type="AlphaFoldDB" id="A0A1H4ANK3"/>
<evidence type="ECO:0000259" key="2">
    <source>
        <dbReference type="Pfam" id="PF05651"/>
    </source>
</evidence>
<feature type="domain" description="PucR C-terminal helix-turn-helix" evidence="3">
    <location>
        <begin position="328"/>
        <end position="384"/>
    </location>
</feature>
<protein>
    <submittedName>
        <fullName evidence="5">Carbohydrate diacid regulator</fullName>
    </submittedName>
</protein>
<dbReference type="GeneID" id="97764373"/>
<dbReference type="InterPro" id="IPR025736">
    <property type="entry name" value="PucR_C-HTH_dom"/>
</dbReference>
<gene>
    <name evidence="5" type="ORF">SAMN02982996_01484</name>
</gene>
<organism evidence="5 6">
    <name type="scientific">Lonsdalea quercina</name>
    <dbReference type="NCBI Taxonomy" id="71657"/>
    <lineage>
        <taxon>Bacteria</taxon>
        <taxon>Pseudomonadati</taxon>
        <taxon>Pseudomonadota</taxon>
        <taxon>Gammaproteobacteria</taxon>
        <taxon>Enterobacterales</taxon>
        <taxon>Pectobacteriaceae</taxon>
        <taxon>Lonsdalea</taxon>
    </lineage>
</organism>
<dbReference type="Proteomes" id="UP000187280">
    <property type="component" value="Unassembled WGS sequence"/>
</dbReference>
<dbReference type="InterPro" id="IPR042070">
    <property type="entry name" value="PucR_C-HTH_sf"/>
</dbReference>
<dbReference type="Pfam" id="PF13556">
    <property type="entry name" value="HTH_30"/>
    <property type="match status" value="1"/>
</dbReference>
<evidence type="ECO:0000259" key="4">
    <source>
        <dbReference type="Pfam" id="PF17853"/>
    </source>
</evidence>
<accession>A0A1H4ANK3</accession>
<evidence type="ECO:0000313" key="5">
    <source>
        <dbReference type="EMBL" id="SEA37317.1"/>
    </source>
</evidence>
<proteinExistence type="inferred from homology"/>
<dbReference type="Pfam" id="PF17853">
    <property type="entry name" value="GGDEF_2"/>
    <property type="match status" value="1"/>
</dbReference>
<dbReference type="PANTHER" id="PTHR33744:SF15">
    <property type="entry name" value="CARBOHYDRATE DIACID REGULATOR"/>
    <property type="match status" value="1"/>
</dbReference>
<dbReference type="RefSeq" id="WP_074728261.1">
    <property type="nucleotide sequence ID" value="NZ_FNQS01000004.1"/>
</dbReference>
<dbReference type="eggNOG" id="COG3835">
    <property type="taxonomic scope" value="Bacteria"/>
</dbReference>
<evidence type="ECO:0000256" key="1">
    <source>
        <dbReference type="ARBA" id="ARBA00006754"/>
    </source>
</evidence>
<feature type="domain" description="CdaR GGDEF-like" evidence="4">
    <location>
        <begin position="146"/>
        <end position="277"/>
    </location>
</feature>
<dbReference type="STRING" id="71657.SAMN02982996_01484"/>
<dbReference type="InterPro" id="IPR051448">
    <property type="entry name" value="CdaR-like_regulators"/>
</dbReference>
<dbReference type="Gene3D" id="1.10.10.2840">
    <property type="entry name" value="PucR C-terminal helix-turn-helix domain"/>
    <property type="match status" value="1"/>
</dbReference>
<dbReference type="EMBL" id="FNQS01000004">
    <property type="protein sequence ID" value="SEA37317.1"/>
    <property type="molecule type" value="Genomic_DNA"/>
</dbReference>
<comment type="similarity">
    <text evidence="1">Belongs to the CdaR family.</text>
</comment>